<dbReference type="Proteomes" id="UP001620626">
    <property type="component" value="Unassembled WGS sequence"/>
</dbReference>
<reference evidence="1 2" key="1">
    <citation type="submission" date="2024-10" db="EMBL/GenBank/DDBJ databases">
        <authorList>
            <person name="Kim D."/>
        </authorList>
    </citation>
    <scope>NUCLEOTIDE SEQUENCE [LARGE SCALE GENOMIC DNA]</scope>
    <source>
        <strain evidence="1">BH-2024</strain>
    </source>
</reference>
<protein>
    <submittedName>
        <fullName evidence="1">Uncharacterized protein</fullName>
    </submittedName>
</protein>
<proteinExistence type="predicted"/>
<evidence type="ECO:0000313" key="1">
    <source>
        <dbReference type="EMBL" id="KAL3086196.1"/>
    </source>
</evidence>
<keyword evidence="2" id="KW-1185">Reference proteome</keyword>
<name>A0ABD2J3I0_9BILA</name>
<evidence type="ECO:0000313" key="2">
    <source>
        <dbReference type="Proteomes" id="UP001620626"/>
    </source>
</evidence>
<gene>
    <name evidence="1" type="ORF">niasHT_039988</name>
</gene>
<organism evidence="1 2">
    <name type="scientific">Heterodera trifolii</name>
    <dbReference type="NCBI Taxonomy" id="157864"/>
    <lineage>
        <taxon>Eukaryota</taxon>
        <taxon>Metazoa</taxon>
        <taxon>Ecdysozoa</taxon>
        <taxon>Nematoda</taxon>
        <taxon>Chromadorea</taxon>
        <taxon>Rhabditida</taxon>
        <taxon>Tylenchina</taxon>
        <taxon>Tylenchomorpha</taxon>
        <taxon>Tylenchoidea</taxon>
        <taxon>Heteroderidae</taxon>
        <taxon>Heteroderinae</taxon>
        <taxon>Heterodera</taxon>
    </lineage>
</organism>
<sequence>MPSLSDLYQLRKSLSNCAVPPSDADFGILADRLGTVLASLDNNQQQQQSGYCLPISADDSPHRRSLLASLWRFVQLDLLRHQFKRIGHHPLASRISAFIFNDMRNAIFTNDRVWFGGVSRTQTFTTADLSAATNLNASPSSSSNIVAGGEDRTQMRQNSALYFALGLTLIGFYEKIEEVIPLETLRQFVANLNQMYAGSPNAFMDVLLENDERCLQTMAAIQRIFASESSGSNSNIMALLSNTNKNNVPTLLASPDILALSLLHKIHLDPLQFSHRLCQLLSTPKQLRQFSTNFLKTAQNAKNAVLDSECRFQIVHHHQRQQNSADSDNNVQLQFSIEELHGQQSVLRDVFVPTKMNCTIQQVQKQQQEQQRHDSMDLMMSSDEYECISEEHTLLAFCAELRRKLDTLSKHLHFPAKAICANLKVFTENNGLS</sequence>
<dbReference type="AlphaFoldDB" id="A0ABD2J3I0"/>
<accession>A0ABD2J3I0</accession>
<dbReference type="EMBL" id="JBICBT010001046">
    <property type="protein sequence ID" value="KAL3086196.1"/>
    <property type="molecule type" value="Genomic_DNA"/>
</dbReference>
<comment type="caution">
    <text evidence="1">The sequence shown here is derived from an EMBL/GenBank/DDBJ whole genome shotgun (WGS) entry which is preliminary data.</text>
</comment>